<dbReference type="InterPro" id="IPR010290">
    <property type="entry name" value="TM_effector"/>
</dbReference>
<dbReference type="SUPFAM" id="SSF103473">
    <property type="entry name" value="MFS general substrate transporter"/>
    <property type="match status" value="1"/>
</dbReference>
<dbReference type="RefSeq" id="WP_206641210.1">
    <property type="nucleotide sequence ID" value="NZ_SAUN01000001.1"/>
</dbReference>
<dbReference type="PANTHER" id="PTHR23513:SF6">
    <property type="entry name" value="MAJOR FACILITATOR SUPERFAMILY ASSOCIATED DOMAIN-CONTAINING PROTEIN"/>
    <property type="match status" value="1"/>
</dbReference>
<dbReference type="Gene3D" id="1.20.1250.20">
    <property type="entry name" value="MFS general substrate transporter like domains"/>
    <property type="match status" value="1"/>
</dbReference>
<keyword evidence="5 7" id="KW-1133">Transmembrane helix</keyword>
<evidence type="ECO:0000256" key="2">
    <source>
        <dbReference type="ARBA" id="ARBA00022448"/>
    </source>
</evidence>
<feature type="transmembrane region" description="Helical" evidence="7">
    <location>
        <begin position="23"/>
        <end position="45"/>
    </location>
</feature>
<dbReference type="Proteomes" id="UP000284824">
    <property type="component" value="Unassembled WGS sequence"/>
</dbReference>
<feature type="transmembrane region" description="Helical" evidence="7">
    <location>
        <begin position="364"/>
        <end position="384"/>
    </location>
</feature>
<evidence type="ECO:0000313" key="9">
    <source>
        <dbReference type="Proteomes" id="UP000284824"/>
    </source>
</evidence>
<keyword evidence="6 7" id="KW-0472">Membrane</keyword>
<dbReference type="InterPro" id="IPR036259">
    <property type="entry name" value="MFS_trans_sf"/>
</dbReference>
<comment type="subcellular location">
    <subcellularLocation>
        <location evidence="1">Cell membrane</location>
        <topology evidence="1">Multi-pass membrane protein</topology>
    </subcellularLocation>
</comment>
<feature type="transmembrane region" description="Helical" evidence="7">
    <location>
        <begin position="321"/>
        <end position="343"/>
    </location>
</feature>
<dbReference type="GO" id="GO:0005886">
    <property type="term" value="C:plasma membrane"/>
    <property type="evidence" value="ECO:0007669"/>
    <property type="project" value="UniProtKB-SubCell"/>
</dbReference>
<reference evidence="8 9" key="1">
    <citation type="submission" date="2019-01" db="EMBL/GenBank/DDBJ databases">
        <title>Sequencing the genomes of 1000 actinobacteria strains.</title>
        <authorList>
            <person name="Klenk H.-P."/>
        </authorList>
    </citation>
    <scope>NUCLEOTIDE SEQUENCE [LARGE SCALE GENOMIC DNA]</scope>
    <source>
        <strain evidence="8 9">DSM 43925</strain>
    </source>
</reference>
<keyword evidence="3" id="KW-1003">Cell membrane</keyword>
<accession>A0A438LXX2</accession>
<evidence type="ECO:0000256" key="6">
    <source>
        <dbReference type="ARBA" id="ARBA00023136"/>
    </source>
</evidence>
<evidence type="ECO:0000256" key="1">
    <source>
        <dbReference type="ARBA" id="ARBA00004651"/>
    </source>
</evidence>
<evidence type="ECO:0000313" key="8">
    <source>
        <dbReference type="EMBL" id="RVX38366.1"/>
    </source>
</evidence>
<dbReference type="AlphaFoldDB" id="A0A438LXX2"/>
<dbReference type="PANTHER" id="PTHR23513">
    <property type="entry name" value="INTEGRAL MEMBRANE EFFLUX PROTEIN-RELATED"/>
    <property type="match status" value="1"/>
</dbReference>
<evidence type="ECO:0000256" key="4">
    <source>
        <dbReference type="ARBA" id="ARBA00022692"/>
    </source>
</evidence>
<feature type="transmembrane region" description="Helical" evidence="7">
    <location>
        <begin position="57"/>
        <end position="79"/>
    </location>
</feature>
<protein>
    <submittedName>
        <fullName evidence="8">Transmembrane secretion effector</fullName>
    </submittedName>
</protein>
<keyword evidence="9" id="KW-1185">Reference proteome</keyword>
<keyword evidence="2" id="KW-0813">Transport</keyword>
<comment type="caution">
    <text evidence="8">The sequence shown here is derived from an EMBL/GenBank/DDBJ whole genome shotgun (WGS) entry which is preliminary data.</text>
</comment>
<feature type="transmembrane region" description="Helical" evidence="7">
    <location>
        <begin position="239"/>
        <end position="258"/>
    </location>
</feature>
<dbReference type="CDD" id="cd06173">
    <property type="entry name" value="MFS_MefA_like"/>
    <property type="match status" value="1"/>
</dbReference>
<dbReference type="Pfam" id="PF05977">
    <property type="entry name" value="MFS_3"/>
    <property type="match status" value="1"/>
</dbReference>
<evidence type="ECO:0000256" key="5">
    <source>
        <dbReference type="ARBA" id="ARBA00022989"/>
    </source>
</evidence>
<sequence length="430" mass="45042">MTTATTPAGWIRRSILAHQQFRALYIANIVSKFGTHVGYVALPVLAQVVLHAGPVEVGVLAALSTVSFLLIGLPAGVWVDRTRKRGVLIAADLTRAALIASIPAAWALGALTLVQLYAVALLAGMATVFFDIAHLSYLPHIVGRDRLTSANASLSGLDEAAKVSGRGLGGFVVQLLGPPLAVLVDAGSFLWSALFVRRIRVREPAPEAAARGPLWRDVGMGLRYVLTNPVLRPLVIKGAVANFAEQICLVSFLVLFVAELRLPTGTLGVLLSASGVGAFCGALAAPTIGRRLGLGRGIWLVGMCTAPFALLTGLMERGPLLWVGAAGWVIATVTFGVENVLAVSLRQSVTSDGMLGRMNAGFRFLFMGSLSAGSIAGGLIGAYAGVRTAIWIGSSVLAVGWLIAFFSPLRRLRHIDELTGSGGGRVDPTR</sequence>
<feature type="transmembrane region" description="Helical" evidence="7">
    <location>
        <begin position="264"/>
        <end position="285"/>
    </location>
</feature>
<feature type="transmembrane region" description="Helical" evidence="7">
    <location>
        <begin position="297"/>
        <end position="315"/>
    </location>
</feature>
<organism evidence="8 9">
    <name type="scientific">Nonomuraea polychroma</name>
    <dbReference type="NCBI Taxonomy" id="46176"/>
    <lineage>
        <taxon>Bacteria</taxon>
        <taxon>Bacillati</taxon>
        <taxon>Actinomycetota</taxon>
        <taxon>Actinomycetes</taxon>
        <taxon>Streptosporangiales</taxon>
        <taxon>Streptosporangiaceae</taxon>
        <taxon>Nonomuraea</taxon>
    </lineage>
</organism>
<dbReference type="EMBL" id="SAUN01000001">
    <property type="protein sequence ID" value="RVX38366.1"/>
    <property type="molecule type" value="Genomic_DNA"/>
</dbReference>
<evidence type="ECO:0000256" key="3">
    <source>
        <dbReference type="ARBA" id="ARBA00022475"/>
    </source>
</evidence>
<keyword evidence="4 7" id="KW-0812">Transmembrane</keyword>
<feature type="transmembrane region" description="Helical" evidence="7">
    <location>
        <begin position="390"/>
        <end position="409"/>
    </location>
</feature>
<gene>
    <name evidence="8" type="ORF">EDD27_0666</name>
</gene>
<name>A0A438LXX2_9ACTN</name>
<evidence type="ECO:0000256" key="7">
    <source>
        <dbReference type="SAM" id="Phobius"/>
    </source>
</evidence>
<proteinExistence type="predicted"/>